<name>A0A8X7NPI1_CANPA</name>
<feature type="region of interest" description="Disordered" evidence="5">
    <location>
        <begin position="388"/>
        <end position="424"/>
    </location>
</feature>
<dbReference type="Gene3D" id="2.130.10.10">
    <property type="entry name" value="YVTN repeat-like/Quinoprotein amine dehydrogenase"/>
    <property type="match status" value="1"/>
</dbReference>
<dbReference type="GO" id="GO:0030687">
    <property type="term" value="C:preribosome, large subunit precursor"/>
    <property type="evidence" value="ECO:0007669"/>
    <property type="project" value="TreeGrafter"/>
</dbReference>
<evidence type="ECO:0000256" key="4">
    <source>
        <dbReference type="ARBA" id="ARBA00014234"/>
    </source>
</evidence>
<comment type="subunit">
    <text evidence="3">Component of the pre-66S ribosomal particle.</text>
</comment>
<dbReference type="InterPro" id="IPR037379">
    <property type="entry name" value="WDR74/Nsa1"/>
</dbReference>
<evidence type="ECO:0000313" key="6">
    <source>
        <dbReference type="EMBL" id="KAF6057529.1"/>
    </source>
</evidence>
<evidence type="ECO:0000313" key="7">
    <source>
        <dbReference type="Proteomes" id="UP000590412"/>
    </source>
</evidence>
<evidence type="ECO:0000256" key="1">
    <source>
        <dbReference type="ARBA" id="ARBA00002889"/>
    </source>
</evidence>
<gene>
    <name evidence="6" type="ORF">FOB60_002084</name>
</gene>
<comment type="function">
    <text evidence="1">Involved in the biogenesis of the 60S ribosomal subunit.</text>
</comment>
<proteinExistence type="inferred from homology"/>
<comment type="caution">
    <text evidence="6">The sequence shown here is derived from an EMBL/GenBank/DDBJ whole genome shotgun (WGS) entry which is preliminary data.</text>
</comment>
<evidence type="ECO:0000256" key="3">
    <source>
        <dbReference type="ARBA" id="ARBA00011187"/>
    </source>
</evidence>
<reference evidence="6" key="1">
    <citation type="submission" date="2020-03" db="EMBL/GenBank/DDBJ databases">
        <title>FDA dAtabase for Regulatory Grade micrObial Sequences (FDA-ARGOS): Supporting development and validation of Infectious Disease Dx tests.</title>
        <authorList>
            <person name="Campos J."/>
            <person name="Goldberg B."/>
            <person name="Tallon L."/>
            <person name="Sadzewicz L."/>
            <person name="Vavikolanu K."/>
            <person name="Mehta A."/>
            <person name="Aluvathingal J."/>
            <person name="Nadendla S."/>
            <person name="Nandy P."/>
            <person name="Geyer C."/>
            <person name="Yan Y."/>
            <person name="Sichtig H."/>
        </authorList>
    </citation>
    <scope>NUCLEOTIDE SEQUENCE [LARGE SCALE GENOMIC DNA]</scope>
    <source>
        <strain evidence="6">FDAARGOS_652</strain>
    </source>
</reference>
<dbReference type="SUPFAM" id="SSF50978">
    <property type="entry name" value="WD40 repeat-like"/>
    <property type="match status" value="1"/>
</dbReference>
<dbReference type="GO" id="GO:0042273">
    <property type="term" value="P:ribosomal large subunit biogenesis"/>
    <property type="evidence" value="ECO:0007669"/>
    <property type="project" value="InterPro"/>
</dbReference>
<dbReference type="PANTHER" id="PTHR16038:SF4">
    <property type="entry name" value="WD REPEAT-CONTAINING PROTEIN 74"/>
    <property type="match status" value="1"/>
</dbReference>
<dbReference type="InterPro" id="IPR036322">
    <property type="entry name" value="WD40_repeat_dom_sf"/>
</dbReference>
<dbReference type="PANTHER" id="PTHR16038">
    <property type="entry name" value="NOP SEVEN ASSOCIATED PROTEIN 1"/>
    <property type="match status" value="1"/>
</dbReference>
<dbReference type="GO" id="GO:0005730">
    <property type="term" value="C:nucleolus"/>
    <property type="evidence" value="ECO:0007669"/>
    <property type="project" value="InterPro"/>
</dbReference>
<evidence type="ECO:0000256" key="2">
    <source>
        <dbReference type="ARBA" id="ARBA00007861"/>
    </source>
</evidence>
<comment type="similarity">
    <text evidence="2">Belongs to the NSA1 family.</text>
</comment>
<organism evidence="6 7">
    <name type="scientific">Candida parapsilosis</name>
    <name type="common">Yeast</name>
    <dbReference type="NCBI Taxonomy" id="5480"/>
    <lineage>
        <taxon>Eukaryota</taxon>
        <taxon>Fungi</taxon>
        <taxon>Dikarya</taxon>
        <taxon>Ascomycota</taxon>
        <taxon>Saccharomycotina</taxon>
        <taxon>Pichiomycetes</taxon>
        <taxon>Debaryomycetaceae</taxon>
        <taxon>Candida/Lodderomyces clade</taxon>
        <taxon>Candida</taxon>
    </lineage>
</organism>
<sequence>MKILVAADDTASGKLVECNRGTDTSKQVAPQLKSIENCFTIPKFNYSSRIKHLINYNYRYFIASRIDGTVSVYDYEEDPSAEKTLAEDEKDELDTKAELFKHLHDYKVPIAASDKPIGLFKLEKLDSILIPYTSGRTFLIYVGDFKFEPFEIELPNESPIEAFAVNPEHENIIAYGGKEVDLKVLELHDEKINSSVFKKDYKKHFNPKVVFAAKNVKNDHLDLRIPIWITNILFFKNDSKNNYKVLTSTHYGHLRIYDSTHGRKPMKNYQVSQDPILTLTFSDEGQKEVIITGPNSLIAKYSLTLIDEKAFKTNSATAGEIVKAVPKLLGKYTGGNTGASYAVEVLENVVAVAGLDRYLRVFDVESRELLARVYLGVEVSSLIVLDDEDEEEEEVKRKREAEVEEDEELWNQLDKEKKKQKTST</sequence>
<dbReference type="AlphaFoldDB" id="A0A8X7NPI1"/>
<dbReference type="InterPro" id="IPR015943">
    <property type="entry name" value="WD40/YVTN_repeat-like_dom_sf"/>
</dbReference>
<accession>A0A8X7NPI1</accession>
<protein>
    <recommendedName>
        <fullName evidence="4">Ribosome biogenesis protein NSA1</fullName>
    </recommendedName>
</protein>
<dbReference type="EMBL" id="JABWAB010000003">
    <property type="protein sequence ID" value="KAF6057529.1"/>
    <property type="molecule type" value="Genomic_DNA"/>
</dbReference>
<dbReference type="CDD" id="cd22858">
    <property type="entry name" value="Nsa1"/>
    <property type="match status" value="1"/>
</dbReference>
<dbReference type="Proteomes" id="UP000590412">
    <property type="component" value="Unassembled WGS sequence"/>
</dbReference>
<evidence type="ECO:0000256" key="5">
    <source>
        <dbReference type="SAM" id="MobiDB-lite"/>
    </source>
</evidence>